<keyword evidence="4" id="KW-1185">Reference proteome</keyword>
<evidence type="ECO:0000256" key="1">
    <source>
        <dbReference type="PROSITE-ProRule" id="PRU10141"/>
    </source>
</evidence>
<dbReference type="GO" id="GO:0004714">
    <property type="term" value="F:transmembrane receptor protein tyrosine kinase activity"/>
    <property type="evidence" value="ECO:0007669"/>
    <property type="project" value="InterPro"/>
</dbReference>
<dbReference type="Pfam" id="PF00069">
    <property type="entry name" value="Pkinase"/>
    <property type="match status" value="1"/>
</dbReference>
<feature type="domain" description="Protein kinase" evidence="2">
    <location>
        <begin position="1"/>
        <end position="190"/>
    </location>
</feature>
<organism evidence="3 4">
    <name type="scientific">Cajanus cajan</name>
    <name type="common">Pigeon pea</name>
    <name type="synonym">Cajanus indicus</name>
    <dbReference type="NCBI Taxonomy" id="3821"/>
    <lineage>
        <taxon>Eukaryota</taxon>
        <taxon>Viridiplantae</taxon>
        <taxon>Streptophyta</taxon>
        <taxon>Embryophyta</taxon>
        <taxon>Tracheophyta</taxon>
        <taxon>Spermatophyta</taxon>
        <taxon>Magnoliopsida</taxon>
        <taxon>eudicotyledons</taxon>
        <taxon>Gunneridae</taxon>
        <taxon>Pentapetalae</taxon>
        <taxon>rosids</taxon>
        <taxon>fabids</taxon>
        <taxon>Fabales</taxon>
        <taxon>Fabaceae</taxon>
        <taxon>Papilionoideae</taxon>
        <taxon>50 kb inversion clade</taxon>
        <taxon>NPAAA clade</taxon>
        <taxon>indigoferoid/millettioid clade</taxon>
        <taxon>Phaseoleae</taxon>
        <taxon>Cajanus</taxon>
    </lineage>
</organism>
<name>A0A151S475_CAJCA</name>
<dbReference type="InterPro" id="IPR017441">
    <property type="entry name" value="Protein_kinase_ATP_BS"/>
</dbReference>
<dbReference type="FunFam" id="1.10.510.10:FF:000920">
    <property type="entry name" value="Receptor-like protein kinase ANXUR2"/>
    <property type="match status" value="1"/>
</dbReference>
<dbReference type="AlphaFoldDB" id="A0A151S475"/>
<evidence type="ECO:0000313" key="3">
    <source>
        <dbReference type="EMBL" id="KYP49613.1"/>
    </source>
</evidence>
<dbReference type="Proteomes" id="UP000075243">
    <property type="component" value="Unassembled WGS sequence"/>
</dbReference>
<keyword evidence="1" id="KW-0547">Nucleotide-binding</keyword>
<dbReference type="PANTHER" id="PTHR27003:SF303">
    <property type="entry name" value="TYROSINE KINASE FAMILY PROTEIN"/>
    <property type="match status" value="1"/>
</dbReference>
<accession>A0A151S475</accession>
<keyword evidence="1" id="KW-0067">ATP-binding</keyword>
<dbReference type="InterPro" id="IPR045272">
    <property type="entry name" value="ANXUR1/2-like"/>
</dbReference>
<dbReference type="PANTHER" id="PTHR27003">
    <property type="entry name" value="OS07G0166700 PROTEIN"/>
    <property type="match status" value="1"/>
</dbReference>
<dbReference type="Gramene" id="C.cajan_27403.t">
    <property type="protein sequence ID" value="C.cajan_27403.t"/>
    <property type="gene ID" value="C.cajan_27403"/>
</dbReference>
<keyword evidence="3" id="KW-0418">Kinase</keyword>
<dbReference type="GO" id="GO:0005524">
    <property type="term" value="F:ATP binding"/>
    <property type="evidence" value="ECO:0007669"/>
    <property type="project" value="UniProtKB-UniRule"/>
</dbReference>
<dbReference type="OMA" id="DHIMANT"/>
<dbReference type="Pfam" id="PF07714">
    <property type="entry name" value="PK_Tyr_Ser-Thr"/>
    <property type="match status" value="1"/>
</dbReference>
<evidence type="ECO:0000259" key="2">
    <source>
        <dbReference type="PROSITE" id="PS50011"/>
    </source>
</evidence>
<proteinExistence type="predicted"/>
<dbReference type="FunFam" id="3.30.200.20:FF:000742">
    <property type="entry name" value="Receptor-like protein kinase ANXUR2"/>
    <property type="match status" value="1"/>
</dbReference>
<dbReference type="InterPro" id="IPR000719">
    <property type="entry name" value="Prot_kinase_dom"/>
</dbReference>
<evidence type="ECO:0000313" key="4">
    <source>
        <dbReference type="Proteomes" id="UP000075243"/>
    </source>
</evidence>
<dbReference type="InterPro" id="IPR011009">
    <property type="entry name" value="Kinase-like_dom_sf"/>
</dbReference>
<reference evidence="3" key="1">
    <citation type="journal article" date="2012" name="Nat. Biotechnol.">
        <title>Draft genome sequence of pigeonpea (Cajanus cajan), an orphan legume crop of resource-poor farmers.</title>
        <authorList>
            <person name="Varshney R.K."/>
            <person name="Chen W."/>
            <person name="Li Y."/>
            <person name="Bharti A.K."/>
            <person name="Saxena R.K."/>
            <person name="Schlueter J.A."/>
            <person name="Donoghue M.T."/>
            <person name="Azam S."/>
            <person name="Fan G."/>
            <person name="Whaley A.M."/>
            <person name="Farmer A.D."/>
            <person name="Sheridan J."/>
            <person name="Iwata A."/>
            <person name="Tuteja R."/>
            <person name="Penmetsa R.V."/>
            <person name="Wu W."/>
            <person name="Upadhyaya H.D."/>
            <person name="Yang S.P."/>
            <person name="Shah T."/>
            <person name="Saxena K.B."/>
            <person name="Michael T."/>
            <person name="McCombie W.R."/>
            <person name="Yang B."/>
            <person name="Zhang G."/>
            <person name="Yang H."/>
            <person name="Wang J."/>
            <person name="Spillane C."/>
            <person name="Cook D.R."/>
            <person name="May G.D."/>
            <person name="Xu X."/>
            <person name="Jackson S.A."/>
        </authorList>
    </citation>
    <scope>NUCLEOTIDE SEQUENCE [LARGE SCALE GENOMIC DNA]</scope>
</reference>
<keyword evidence="3" id="KW-0675">Receptor</keyword>
<dbReference type="STRING" id="3821.A0A151S475"/>
<dbReference type="GO" id="GO:0005886">
    <property type="term" value="C:plasma membrane"/>
    <property type="evidence" value="ECO:0007669"/>
    <property type="project" value="TreeGrafter"/>
</dbReference>
<feature type="binding site" evidence="1">
    <location>
        <position position="258"/>
    </location>
    <ligand>
        <name>ATP</name>
        <dbReference type="ChEBI" id="CHEBI:30616"/>
    </ligand>
</feature>
<keyword evidence="3" id="KW-0808">Transferase</keyword>
<dbReference type="Gene3D" id="1.10.510.10">
    <property type="entry name" value="Transferase(Phosphotransferase) domain 1"/>
    <property type="match status" value="2"/>
</dbReference>
<dbReference type="InterPro" id="IPR001245">
    <property type="entry name" value="Ser-Thr/Tyr_kinase_cat_dom"/>
</dbReference>
<feature type="domain" description="Protein kinase" evidence="2">
    <location>
        <begin position="226"/>
        <end position="499"/>
    </location>
</feature>
<dbReference type="EMBL" id="KQ483473">
    <property type="protein sequence ID" value="KYP49613.1"/>
    <property type="molecule type" value="Genomic_DNA"/>
</dbReference>
<dbReference type="PROSITE" id="PS50011">
    <property type="entry name" value="PROTEIN_KINASE_DOM"/>
    <property type="match status" value="2"/>
</dbReference>
<dbReference type="PROSITE" id="PS00107">
    <property type="entry name" value="PROTEIN_KINASE_ATP"/>
    <property type="match status" value="1"/>
</dbReference>
<dbReference type="SUPFAM" id="SSF56112">
    <property type="entry name" value="Protein kinase-like (PK-like)"/>
    <property type="match status" value="2"/>
</dbReference>
<protein>
    <submittedName>
        <fullName evidence="3">Receptor-like protein kinase ANXUR2</fullName>
    </submittedName>
</protein>
<sequence length="531" mass="60723">MSNRSLDRHLQALSWKKRVEICIGAARGLHYLHAGLKRTIIHLDIKPVSILLDHNMHPKLTYLGYSVKGADFKSKPKPIHLDNIKGTLGYIAPEYYKDSTVTDRCDVFSFGVVLLEVVWGRRFFDMIKRGYFLEKPVEEDIDPNIKGKIAPECWQVFIDVTLRCLNEADERPSMGEVEVSVMSQIGTMFLKCFGHTSSSQRRYPTIIQELCHQFSLSDLRKSTNNFDEERVIGRGAFSIIYKGCLQRDDASDYLVAVKRFKEENSTVFKTEIELLCQLRHPNIVSLIGFCNHENDKIIVYEYMSNGSLYECLERGKLTWKKRVEIFIGAARGLHYLHAGLKRSIFHCILSPSTILLDANMKPKLAGFGLSIQGARFDSKPKQINGDHIMANTFTYIIGILGYMPLEYVIDGTVTDKWDVFSFGMALLQVVCGMHYLVISMERELLEKSVEENIDLNIKGKIAPECWRVFADIMVRCLDYEPAERPTIGEVEVELEHVLSLQEQADITNTHTEYTLLSRTIIPRAFGIEMKL</sequence>
<dbReference type="GO" id="GO:0009506">
    <property type="term" value="C:plasmodesma"/>
    <property type="evidence" value="ECO:0007669"/>
    <property type="project" value="TreeGrafter"/>
</dbReference>
<dbReference type="Gene3D" id="3.30.200.20">
    <property type="entry name" value="Phosphorylase Kinase, domain 1"/>
    <property type="match status" value="1"/>
</dbReference>
<gene>
    <name evidence="3" type="ORF">KK1_028700</name>
</gene>